<accession>A0A2R6PJ75</accession>
<evidence type="ECO:0000256" key="9">
    <source>
        <dbReference type="ARBA" id="ARBA00022829"/>
    </source>
</evidence>
<dbReference type="GO" id="GO:1990537">
    <property type="term" value="C:mitotic spindle polar microtubule"/>
    <property type="evidence" value="ECO:0007669"/>
    <property type="project" value="TreeGrafter"/>
</dbReference>
<evidence type="ECO:0000256" key="8">
    <source>
        <dbReference type="ARBA" id="ARBA00022701"/>
    </source>
</evidence>
<evidence type="ECO:0000256" key="5">
    <source>
        <dbReference type="ARBA" id="ARBA00020497"/>
    </source>
</evidence>
<comment type="caution">
    <text evidence="17">The sequence shown here is derived from an EMBL/GenBank/DDBJ whole genome shotgun (WGS) entry which is preliminary data.</text>
</comment>
<feature type="compositionally biased region" description="Low complexity" evidence="15">
    <location>
        <begin position="125"/>
        <end position="142"/>
    </location>
</feature>
<keyword evidence="12" id="KW-0539">Nucleus</keyword>
<keyword evidence="11" id="KW-0206">Cytoskeleton</keyword>
<evidence type="ECO:0000256" key="6">
    <source>
        <dbReference type="ARBA" id="ARBA00022454"/>
    </source>
</evidence>
<sequence>GSLFRLSRSGAYPDAPHGLGFLEPAMGELLDEVETLQTNVHGLHNLSDALGTFNESFASWLYVMNMNALTTDWPQAPTDASFKLAARRAEEDIHIAMEALKAAHSPPPPLVPDTSTADTDPGNETTYGANTTTATTSGGTSSKMAGTKVIVKKKAKPKLTAKEKKERGIAIERVVTSLPLEFRGSDPNLRRHIELVVEGFLDRESRGVASFLFLHRRDEPGRMFDLDPNVPSFLGIKHEHKPSEEVMVDFNGGGTKLTVSSNGGGTKPTVSSNGGGTKPTVSFNGGGTKPTVSSNGGGTKPTVSSNGGGTKPTVNPGGSGAMDHKKMKVMEGSPNIPSSTGTSLTVKVYSTTYPPSTTSPSLSISIPASQATNILSPSTPNLASYSPTMVPSQQKSYPTTIAAIVLAAIVVVMGIILFVLFVRRSRTRRPSFVIALEKGSAFSLTGTYKSMWFAKRKKKQCPLSNFP</sequence>
<keyword evidence="9" id="KW-0159">Chromosome partition</keyword>
<keyword evidence="16" id="KW-1133">Transmembrane helix</keyword>
<dbReference type="Pfam" id="PF08653">
    <property type="entry name" value="DASH_Dam1"/>
    <property type="match status" value="1"/>
</dbReference>
<gene>
    <name evidence="17" type="ORF">PHLCEN_2v4778</name>
</gene>
<dbReference type="GO" id="GO:0042729">
    <property type="term" value="C:DASH complex"/>
    <property type="evidence" value="ECO:0007669"/>
    <property type="project" value="InterPro"/>
</dbReference>
<dbReference type="GO" id="GO:1990758">
    <property type="term" value="P:mitotic sister chromatid biorientation"/>
    <property type="evidence" value="ECO:0007669"/>
    <property type="project" value="TreeGrafter"/>
</dbReference>
<evidence type="ECO:0000313" key="18">
    <source>
        <dbReference type="Proteomes" id="UP000186601"/>
    </source>
</evidence>
<evidence type="ECO:0000256" key="4">
    <source>
        <dbReference type="ARBA" id="ARBA00010073"/>
    </source>
</evidence>
<evidence type="ECO:0000256" key="3">
    <source>
        <dbReference type="ARBA" id="ARBA00004629"/>
    </source>
</evidence>
<evidence type="ECO:0000256" key="13">
    <source>
        <dbReference type="ARBA" id="ARBA00023328"/>
    </source>
</evidence>
<dbReference type="PANTHER" id="PTHR28113">
    <property type="entry name" value="DASH COMPLEX SUBUNIT DAM1"/>
    <property type="match status" value="1"/>
</dbReference>
<dbReference type="EMBL" id="MLYV02000480">
    <property type="protein sequence ID" value="PSR92133.1"/>
    <property type="molecule type" value="Genomic_DNA"/>
</dbReference>
<evidence type="ECO:0000256" key="10">
    <source>
        <dbReference type="ARBA" id="ARBA00022838"/>
    </source>
</evidence>
<feature type="transmembrane region" description="Helical" evidence="16">
    <location>
        <begin position="401"/>
        <end position="422"/>
    </location>
</feature>
<evidence type="ECO:0000256" key="1">
    <source>
        <dbReference type="ARBA" id="ARBA00004123"/>
    </source>
</evidence>
<keyword evidence="8" id="KW-0493">Microtubule</keyword>
<keyword evidence="16" id="KW-0812">Transmembrane</keyword>
<keyword evidence="6" id="KW-0158">Chromosome</keyword>
<keyword evidence="18" id="KW-1185">Reference proteome</keyword>
<dbReference type="STRING" id="98765.A0A2R6PJ75"/>
<evidence type="ECO:0000256" key="12">
    <source>
        <dbReference type="ARBA" id="ARBA00023242"/>
    </source>
</evidence>
<proteinExistence type="inferred from homology"/>
<feature type="non-terminal residue" evidence="17">
    <location>
        <position position="1"/>
    </location>
</feature>
<keyword evidence="16" id="KW-0472">Membrane</keyword>
<evidence type="ECO:0000256" key="16">
    <source>
        <dbReference type="SAM" id="Phobius"/>
    </source>
</evidence>
<reference evidence="17 18" key="1">
    <citation type="submission" date="2018-02" db="EMBL/GenBank/DDBJ databases">
        <title>Genome sequence of the basidiomycete white-rot fungus Phlebia centrifuga.</title>
        <authorList>
            <person name="Granchi Z."/>
            <person name="Peng M."/>
            <person name="de Vries R.P."/>
            <person name="Hilden K."/>
            <person name="Makela M.R."/>
            <person name="Grigoriev I."/>
            <person name="Riley R."/>
        </authorList>
    </citation>
    <scope>NUCLEOTIDE SEQUENCE [LARGE SCALE GENOMIC DNA]</scope>
    <source>
        <strain evidence="17 18">FBCC195</strain>
    </source>
</reference>
<comment type="similarity">
    <text evidence="4">Belongs to the DASH complex DAM1 family.</text>
</comment>
<feature type="region of interest" description="Disordered" evidence="15">
    <location>
        <begin position="258"/>
        <end position="324"/>
    </location>
</feature>
<organism evidence="17 18">
    <name type="scientific">Hermanssonia centrifuga</name>
    <dbReference type="NCBI Taxonomy" id="98765"/>
    <lineage>
        <taxon>Eukaryota</taxon>
        <taxon>Fungi</taxon>
        <taxon>Dikarya</taxon>
        <taxon>Basidiomycota</taxon>
        <taxon>Agaricomycotina</taxon>
        <taxon>Agaricomycetes</taxon>
        <taxon>Polyporales</taxon>
        <taxon>Meruliaceae</taxon>
        <taxon>Hermanssonia</taxon>
    </lineage>
</organism>
<comment type="subcellular location">
    <subcellularLocation>
        <location evidence="3">Chromosome</location>
        <location evidence="3">Centromere</location>
        <location evidence="3">Kinetochore</location>
    </subcellularLocation>
    <subcellularLocation>
        <location evidence="2">Cytoplasm</location>
        <location evidence="2">Cytoskeleton</location>
        <location evidence="2">Spindle</location>
    </subcellularLocation>
    <subcellularLocation>
        <location evidence="1">Nucleus</location>
    </subcellularLocation>
</comment>
<evidence type="ECO:0000256" key="2">
    <source>
        <dbReference type="ARBA" id="ARBA00004186"/>
    </source>
</evidence>
<dbReference type="InterPro" id="IPR013962">
    <property type="entry name" value="DASH_Dam1"/>
</dbReference>
<feature type="compositionally biased region" description="Polar residues" evidence="15">
    <location>
        <begin position="113"/>
        <end position="124"/>
    </location>
</feature>
<evidence type="ECO:0000256" key="15">
    <source>
        <dbReference type="SAM" id="MobiDB-lite"/>
    </source>
</evidence>
<evidence type="ECO:0000256" key="11">
    <source>
        <dbReference type="ARBA" id="ARBA00023212"/>
    </source>
</evidence>
<dbReference type="GO" id="GO:0044732">
    <property type="term" value="C:mitotic spindle pole body"/>
    <property type="evidence" value="ECO:0007669"/>
    <property type="project" value="TreeGrafter"/>
</dbReference>
<dbReference type="Proteomes" id="UP000186601">
    <property type="component" value="Unassembled WGS sequence"/>
</dbReference>
<dbReference type="OrthoDB" id="5586015at2759"/>
<protein>
    <recommendedName>
        <fullName evidence="5">DASH complex subunit DAM1</fullName>
    </recommendedName>
    <alternativeName>
        <fullName evidence="14">Outer kinetochore protein DAM1</fullName>
    </alternativeName>
</protein>
<dbReference type="PANTHER" id="PTHR28113:SF1">
    <property type="entry name" value="DASH COMPLEX SUBUNIT DAM1"/>
    <property type="match status" value="1"/>
</dbReference>
<feature type="region of interest" description="Disordered" evidence="15">
    <location>
        <begin position="102"/>
        <end position="142"/>
    </location>
</feature>
<evidence type="ECO:0000313" key="17">
    <source>
        <dbReference type="EMBL" id="PSR92133.1"/>
    </source>
</evidence>
<evidence type="ECO:0000256" key="14">
    <source>
        <dbReference type="ARBA" id="ARBA00030453"/>
    </source>
</evidence>
<dbReference type="AlphaFoldDB" id="A0A2R6PJ75"/>
<name>A0A2R6PJ75_9APHY</name>
<keyword evidence="7" id="KW-0963">Cytoplasm</keyword>
<keyword evidence="10" id="KW-0995">Kinetochore</keyword>
<evidence type="ECO:0000256" key="7">
    <source>
        <dbReference type="ARBA" id="ARBA00022490"/>
    </source>
</evidence>
<keyword evidence="13" id="KW-0137">Centromere</keyword>